<evidence type="ECO:0000256" key="2">
    <source>
        <dbReference type="ARBA" id="ARBA00022475"/>
    </source>
</evidence>
<keyword evidence="5 6" id="KW-0472">Membrane</keyword>
<evidence type="ECO:0000256" key="3">
    <source>
        <dbReference type="ARBA" id="ARBA00022692"/>
    </source>
</evidence>
<keyword evidence="2" id="KW-1003">Cell membrane</keyword>
<evidence type="ECO:0000256" key="1">
    <source>
        <dbReference type="ARBA" id="ARBA00004651"/>
    </source>
</evidence>
<dbReference type="RefSeq" id="WP_221303962.1">
    <property type="nucleotide sequence ID" value="NZ_JACHHZ010000001.1"/>
</dbReference>
<dbReference type="EMBL" id="JACHHZ010000001">
    <property type="protein sequence ID" value="MBB6091444.1"/>
    <property type="molecule type" value="Genomic_DNA"/>
</dbReference>
<keyword evidence="9" id="KW-1185">Reference proteome</keyword>
<proteinExistence type="predicted"/>
<keyword evidence="3 6" id="KW-0812">Transmembrane</keyword>
<feature type="transmembrane region" description="Helical" evidence="6">
    <location>
        <begin position="29"/>
        <end position="47"/>
    </location>
</feature>
<name>A0A841HFU5_9GAMM</name>
<dbReference type="Proteomes" id="UP000588068">
    <property type="component" value="Unassembled WGS sequence"/>
</dbReference>
<accession>A0A841HFU5</accession>
<evidence type="ECO:0000313" key="8">
    <source>
        <dbReference type="EMBL" id="MBB6091444.1"/>
    </source>
</evidence>
<dbReference type="PANTHER" id="PTHR36115:SF10">
    <property type="entry name" value="RDD DOMAIN-CONTAINING PROTEIN"/>
    <property type="match status" value="1"/>
</dbReference>
<protein>
    <submittedName>
        <fullName evidence="8">Putative RDD family membrane protein YckC</fullName>
    </submittedName>
</protein>
<evidence type="ECO:0000256" key="5">
    <source>
        <dbReference type="ARBA" id="ARBA00023136"/>
    </source>
</evidence>
<dbReference type="AlphaFoldDB" id="A0A841HFU5"/>
<evidence type="ECO:0000256" key="6">
    <source>
        <dbReference type="SAM" id="Phobius"/>
    </source>
</evidence>
<comment type="caution">
    <text evidence="8">The sequence shown here is derived from an EMBL/GenBank/DDBJ whole genome shotgun (WGS) entry which is preliminary data.</text>
</comment>
<reference evidence="8 9" key="1">
    <citation type="submission" date="2020-08" db="EMBL/GenBank/DDBJ databases">
        <title>Genomic Encyclopedia of Type Strains, Phase IV (KMG-IV): sequencing the most valuable type-strain genomes for metagenomic binning, comparative biology and taxonomic classification.</title>
        <authorList>
            <person name="Goeker M."/>
        </authorList>
    </citation>
    <scope>NUCLEOTIDE SEQUENCE [LARGE SCALE GENOMIC DNA]</scope>
    <source>
        <strain evidence="8 9">DSM 26723</strain>
    </source>
</reference>
<organism evidence="8 9">
    <name type="scientific">Povalibacter uvarum</name>
    <dbReference type="NCBI Taxonomy" id="732238"/>
    <lineage>
        <taxon>Bacteria</taxon>
        <taxon>Pseudomonadati</taxon>
        <taxon>Pseudomonadota</taxon>
        <taxon>Gammaproteobacteria</taxon>
        <taxon>Steroidobacterales</taxon>
        <taxon>Steroidobacteraceae</taxon>
        <taxon>Povalibacter</taxon>
    </lineage>
</organism>
<sequence length="184" mass="20724">MNDAISDSNPALPGSAGVLRRVMAMVYDLLPMMAIGVVVTFAFLPFLNGRRFIPAEVGALAYLHRGLVLAAAAGFFIYFWTTRGQTIGMMAWRLRVQRADGSLIDWKQGAARVLSVMALWVPFFVGNALFWGHWTDRTARGLAIAASLLPVVFAYAWIWIDRDRLAWHDRWTDTRVTVLPKRKK</sequence>
<feature type="domain" description="RDD" evidence="7">
    <location>
        <begin position="16"/>
        <end position="172"/>
    </location>
</feature>
<dbReference type="PANTHER" id="PTHR36115">
    <property type="entry name" value="PROLINE-RICH ANTIGEN HOMOLOG-RELATED"/>
    <property type="match status" value="1"/>
</dbReference>
<dbReference type="Pfam" id="PF06271">
    <property type="entry name" value="RDD"/>
    <property type="match status" value="1"/>
</dbReference>
<dbReference type="GO" id="GO:0005886">
    <property type="term" value="C:plasma membrane"/>
    <property type="evidence" value="ECO:0007669"/>
    <property type="project" value="UniProtKB-SubCell"/>
</dbReference>
<feature type="transmembrane region" description="Helical" evidence="6">
    <location>
        <begin position="140"/>
        <end position="160"/>
    </location>
</feature>
<evidence type="ECO:0000259" key="7">
    <source>
        <dbReference type="Pfam" id="PF06271"/>
    </source>
</evidence>
<evidence type="ECO:0000256" key="4">
    <source>
        <dbReference type="ARBA" id="ARBA00022989"/>
    </source>
</evidence>
<feature type="transmembrane region" description="Helical" evidence="6">
    <location>
        <begin position="59"/>
        <end position="80"/>
    </location>
</feature>
<comment type="subcellular location">
    <subcellularLocation>
        <location evidence="1">Cell membrane</location>
        <topology evidence="1">Multi-pass membrane protein</topology>
    </subcellularLocation>
</comment>
<feature type="transmembrane region" description="Helical" evidence="6">
    <location>
        <begin position="113"/>
        <end position="134"/>
    </location>
</feature>
<keyword evidence="4 6" id="KW-1133">Transmembrane helix</keyword>
<evidence type="ECO:0000313" key="9">
    <source>
        <dbReference type="Proteomes" id="UP000588068"/>
    </source>
</evidence>
<dbReference type="InterPro" id="IPR010432">
    <property type="entry name" value="RDD"/>
</dbReference>
<gene>
    <name evidence="8" type="ORF">HNQ60_000290</name>
</gene>
<dbReference type="InterPro" id="IPR051791">
    <property type="entry name" value="Pra-immunoreactive"/>
</dbReference>